<dbReference type="Gene3D" id="3.30.710.10">
    <property type="entry name" value="Potassium Channel Kv1.1, Chain A"/>
    <property type="match status" value="1"/>
</dbReference>
<dbReference type="EMBL" id="PPHD01025039">
    <property type="protein sequence ID" value="POI27181.1"/>
    <property type="molecule type" value="Genomic_DNA"/>
</dbReference>
<evidence type="ECO:0000256" key="1">
    <source>
        <dbReference type="ARBA" id="ARBA00022741"/>
    </source>
</evidence>
<dbReference type="SUPFAM" id="SSF52540">
    <property type="entry name" value="P-loop containing nucleoside triphosphate hydrolases"/>
    <property type="match status" value="1"/>
</dbReference>
<keyword evidence="4" id="KW-1185">Reference proteome</keyword>
<evidence type="ECO:0000313" key="3">
    <source>
        <dbReference type="EMBL" id="POI27181.1"/>
    </source>
</evidence>
<reference evidence="3 4" key="1">
    <citation type="submission" date="2018-01" db="EMBL/GenBank/DDBJ databases">
        <title>Comparison of the Chinese Bamboo Partridge and Red Junglefowl genome sequences highlights the importance of demography in genome evolution.</title>
        <authorList>
            <person name="Tiley G.P."/>
            <person name="Kimball R.T."/>
            <person name="Braun E.L."/>
            <person name="Burleigh J.G."/>
        </authorList>
    </citation>
    <scope>NUCLEOTIDE SEQUENCE [LARGE SCALE GENOMIC DNA]</scope>
    <source>
        <strain evidence="3">RTK389</strain>
        <tissue evidence="3">Blood</tissue>
    </source>
</reference>
<dbReference type="PROSITE" id="PS50097">
    <property type="entry name" value="BTB"/>
    <property type="match status" value="1"/>
</dbReference>
<dbReference type="PANTHER" id="PTHR24413">
    <property type="entry name" value="SPECKLE-TYPE POZ PROTEIN"/>
    <property type="match status" value="1"/>
</dbReference>
<dbReference type="InterPro" id="IPR027417">
    <property type="entry name" value="P-loop_NTPase"/>
</dbReference>
<dbReference type="InterPro" id="IPR011333">
    <property type="entry name" value="SKP1/BTB/POZ_sf"/>
</dbReference>
<organism evidence="3 4">
    <name type="scientific">Bambusicola thoracicus</name>
    <name type="common">Chinese bamboo-partridge</name>
    <name type="synonym">Perdix thoracica</name>
    <dbReference type="NCBI Taxonomy" id="9083"/>
    <lineage>
        <taxon>Eukaryota</taxon>
        <taxon>Metazoa</taxon>
        <taxon>Chordata</taxon>
        <taxon>Craniata</taxon>
        <taxon>Vertebrata</taxon>
        <taxon>Euteleostomi</taxon>
        <taxon>Archelosauria</taxon>
        <taxon>Archosauria</taxon>
        <taxon>Dinosauria</taxon>
        <taxon>Saurischia</taxon>
        <taxon>Theropoda</taxon>
        <taxon>Coelurosauria</taxon>
        <taxon>Aves</taxon>
        <taxon>Neognathae</taxon>
        <taxon>Galloanserae</taxon>
        <taxon>Galliformes</taxon>
        <taxon>Phasianidae</taxon>
        <taxon>Perdicinae</taxon>
        <taxon>Bambusicola</taxon>
    </lineage>
</organism>
<dbReference type="InterPro" id="IPR001806">
    <property type="entry name" value="Small_GTPase"/>
</dbReference>
<dbReference type="CDD" id="cd18357">
    <property type="entry name" value="BTB1_POZ_RHOBTB3"/>
    <property type="match status" value="1"/>
</dbReference>
<comment type="caution">
    <text evidence="3">The sequence shown here is derived from an EMBL/GenBank/DDBJ whole genome shotgun (WGS) entry which is preliminary data.</text>
</comment>
<dbReference type="GO" id="GO:0003924">
    <property type="term" value="F:GTPase activity"/>
    <property type="evidence" value="ECO:0007669"/>
    <property type="project" value="InterPro"/>
</dbReference>
<protein>
    <recommendedName>
        <fullName evidence="2">BTB domain-containing protein</fullName>
    </recommendedName>
</protein>
<dbReference type="Pfam" id="PF00071">
    <property type="entry name" value="Ras"/>
    <property type="match status" value="1"/>
</dbReference>
<sequence>DIFDSDWYTSRSLIGGADIIVIKYSVNDKTSFQDLKDSYVPMIKKALNHCSVPVIISAVGARKNAVPCTCPLCTLDRRSCVTTSEGAQLAKEFGATYLELHTLNDFYIQKYFGGVTSSLTLTEKMPILKGEASHYDSDLHNLLFCCQCADVAFYSEDSSKVVEAHKVILCSVSHVFMLLFDVKSPADIHDPSILRTAQSLFVVEAGAGLPAPHGVPPCSVPIRVVVKDSVFCSCLSDILHFIYSGAFQWERLEEDIKKKLKDSEKTEHVLEKVKCILKAPGKVHLAYVG</sequence>
<dbReference type="SUPFAM" id="SSF54695">
    <property type="entry name" value="POZ domain"/>
    <property type="match status" value="1"/>
</dbReference>
<feature type="non-terminal residue" evidence="3">
    <location>
        <position position="1"/>
    </location>
</feature>
<dbReference type="GO" id="GO:0005525">
    <property type="term" value="F:GTP binding"/>
    <property type="evidence" value="ECO:0007669"/>
    <property type="project" value="InterPro"/>
</dbReference>
<dbReference type="PROSITE" id="PS51419">
    <property type="entry name" value="RAB"/>
    <property type="match status" value="1"/>
</dbReference>
<feature type="domain" description="BTB" evidence="2">
    <location>
        <begin position="149"/>
        <end position="251"/>
    </location>
</feature>
<dbReference type="InterPro" id="IPR000210">
    <property type="entry name" value="BTB/POZ_dom"/>
</dbReference>
<dbReference type="AlphaFoldDB" id="A0A2P4SSU3"/>
<evidence type="ECO:0000259" key="2">
    <source>
        <dbReference type="PROSITE" id="PS50097"/>
    </source>
</evidence>
<accession>A0A2P4SSU3</accession>
<gene>
    <name evidence="3" type="ORF">CIB84_009069</name>
</gene>
<name>A0A2P4SSU3_BAMTH</name>
<proteinExistence type="predicted"/>
<dbReference type="Gene3D" id="3.40.50.300">
    <property type="entry name" value="P-loop containing nucleotide triphosphate hydrolases"/>
    <property type="match status" value="1"/>
</dbReference>
<keyword evidence="1" id="KW-0547">Nucleotide-binding</keyword>
<evidence type="ECO:0000313" key="4">
    <source>
        <dbReference type="Proteomes" id="UP000237246"/>
    </source>
</evidence>
<dbReference type="Proteomes" id="UP000237246">
    <property type="component" value="Unassembled WGS sequence"/>
</dbReference>
<dbReference type="OrthoDB" id="10251809at2759"/>